<evidence type="ECO:0000313" key="2">
    <source>
        <dbReference type="Proteomes" id="UP000828048"/>
    </source>
</evidence>
<name>A0ACB7XII2_9ERIC</name>
<keyword evidence="2" id="KW-1185">Reference proteome</keyword>
<proteinExistence type="predicted"/>
<comment type="caution">
    <text evidence="1">The sequence shown here is derived from an EMBL/GenBank/DDBJ whole genome shotgun (WGS) entry which is preliminary data.</text>
</comment>
<gene>
    <name evidence="1" type="ORF">Vadar_018859</name>
</gene>
<organism evidence="1 2">
    <name type="scientific">Vaccinium darrowii</name>
    <dbReference type="NCBI Taxonomy" id="229202"/>
    <lineage>
        <taxon>Eukaryota</taxon>
        <taxon>Viridiplantae</taxon>
        <taxon>Streptophyta</taxon>
        <taxon>Embryophyta</taxon>
        <taxon>Tracheophyta</taxon>
        <taxon>Spermatophyta</taxon>
        <taxon>Magnoliopsida</taxon>
        <taxon>eudicotyledons</taxon>
        <taxon>Gunneridae</taxon>
        <taxon>Pentapetalae</taxon>
        <taxon>asterids</taxon>
        <taxon>Ericales</taxon>
        <taxon>Ericaceae</taxon>
        <taxon>Vaccinioideae</taxon>
        <taxon>Vaccinieae</taxon>
        <taxon>Vaccinium</taxon>
    </lineage>
</organism>
<accession>A0ACB7XII2</accession>
<protein>
    <submittedName>
        <fullName evidence="1">Uncharacterized protein</fullName>
    </submittedName>
</protein>
<dbReference type="EMBL" id="CM037160">
    <property type="protein sequence ID" value="KAH7840582.1"/>
    <property type="molecule type" value="Genomic_DNA"/>
</dbReference>
<evidence type="ECO:0000313" key="1">
    <source>
        <dbReference type="EMBL" id="KAH7840582.1"/>
    </source>
</evidence>
<sequence length="100" mass="11059">MPIEPDVFVWGALLDGRQFHGNAEAGPRVCLGKSVYRQMKIFSAVLISSFIFKLSDKQKAVNYKVMLTLHIDGGLHVRASRRLRCRAGHSLTFVSGGDAL</sequence>
<reference evidence="1 2" key="1">
    <citation type="journal article" date="2021" name="Hortic Res">
        <title>High-quality reference genome and annotation aids understanding of berry development for evergreen blueberry (Vaccinium darrowii).</title>
        <authorList>
            <person name="Yu J."/>
            <person name="Hulse-Kemp A.M."/>
            <person name="Babiker E."/>
            <person name="Staton M."/>
        </authorList>
    </citation>
    <scope>NUCLEOTIDE SEQUENCE [LARGE SCALE GENOMIC DNA]</scope>
    <source>
        <strain evidence="2">cv. NJ 8807/NJ 8810</strain>
        <tissue evidence="1">Young leaf</tissue>
    </source>
</reference>
<dbReference type="Proteomes" id="UP000828048">
    <property type="component" value="Chromosome 10"/>
</dbReference>